<proteinExistence type="inferred from homology"/>
<feature type="region of interest" description="Disordered" evidence="6">
    <location>
        <begin position="363"/>
        <end position="428"/>
    </location>
</feature>
<feature type="compositionally biased region" description="Basic and acidic residues" evidence="6">
    <location>
        <begin position="605"/>
        <end position="616"/>
    </location>
</feature>
<feature type="transmembrane region" description="Helical" evidence="7">
    <location>
        <begin position="1021"/>
        <end position="1042"/>
    </location>
</feature>
<gene>
    <name evidence="8" type="primary">MNR2_4</name>
    <name evidence="8" type="ORF">H4R18_004284</name>
</gene>
<dbReference type="InterPro" id="IPR045861">
    <property type="entry name" value="CorA_cytoplasmic_dom"/>
</dbReference>
<evidence type="ECO:0000256" key="5">
    <source>
        <dbReference type="ARBA" id="ARBA00023136"/>
    </source>
</evidence>
<feature type="compositionally biased region" description="Low complexity" evidence="6">
    <location>
        <begin position="365"/>
        <end position="377"/>
    </location>
</feature>
<feature type="compositionally biased region" description="Basic and acidic residues" evidence="6">
    <location>
        <begin position="90"/>
        <end position="101"/>
    </location>
</feature>
<comment type="similarity">
    <text evidence="2">Belongs to the CorA metal ion transporter (MIT) (TC 1.A.35) family.</text>
</comment>
<feature type="compositionally biased region" description="Basic and acidic residues" evidence="6">
    <location>
        <begin position="557"/>
        <end position="571"/>
    </location>
</feature>
<dbReference type="AlphaFoldDB" id="A0A9W8LG09"/>
<evidence type="ECO:0000256" key="6">
    <source>
        <dbReference type="SAM" id="MobiDB-lite"/>
    </source>
</evidence>
<dbReference type="Gene3D" id="3.30.460.20">
    <property type="entry name" value="CorA soluble domain-like"/>
    <property type="match status" value="1"/>
</dbReference>
<dbReference type="InterPro" id="IPR045863">
    <property type="entry name" value="CorA_TM1_TM2"/>
</dbReference>
<comment type="caution">
    <text evidence="8">The sequence shown here is derived from an EMBL/GenBank/DDBJ whole genome shotgun (WGS) entry which is preliminary data.</text>
</comment>
<keyword evidence="3 7" id="KW-0812">Transmembrane</keyword>
<sequence>MGKSGRGPPRRRNPNRRPRRKTAPDGEDRHSASPEPPGAQATGTSSSSHYHHPHGMAHSRTDYTGGAASLVGERLRSRLDRQRSYSIMADTRRAWAGDEGSRTPQSRGSGGSPRRRAGSGSPSLASAILQYMPGMDAEDGPDYLAARYYGNMASLPGDAGRRPLPMNSTLPLFSPSVIHGRIASHSRSSRASLGSPQSHERASPYQAAPSQSADQLTAAAARHEMPSIGEVPAEHEAPGGEQIGMATTEQQIGMTTEQQGGVSTEQQDGMSTEHQSGMSAEQQMLAEHHIPAELPQAPAEDHQVVEVRAESPPEPGGGPGIGAGAPSVARGRHGQLTGATQYTPAAGSRRSFIARAAPGLSYMFSPTVSTSRPPSVTGMATPTQQQPPMHLPPQAAHVGALPPADCAHEPPDARQPPDAANQGSATLSGERTMYGAINVGILEHFLEEGKLPDSSSDSASPSDDFGDDSSWGEDDDDDDDDDAAKPISPRAAAVSPRQQQQQPPPSPSEPRESPTVSLRQQTLVRPRPLLHDGAAAAATSPAAQRSPALGPAKISPRIREIRRLSAPDERTPLLLTQPQPQPPEYVVPADLPFAEGQSSAANAHDAYDARDQEQQERRRRRRRRRRHSRKNHEDLFLDKDGFIDGSYRFTFFNPAVGTIRAQEFADLRTPTMDLSALLQVGGCFWIDVLQPSVQEMHLMSKVFGIHALTVEDIITQDAREKCEIHASYYFVCFRSFDNDVNSETYLEPKCVYNIVMREGIITFHMDPTVHQYHVLRRIRRQIDHLVVTPDWLNYAIIDDITDMLAPILHSVEFDVDVIDELVLVISSSEQSDMLLRISTVRKRIMMAMRLLQGKADVVRALIKRFESATAISTTHMAAAAAATAETRAAPASAGAWCESPRYRAGAAGPAGAGEAEAAGGMGTAELAQDQRKGQETLLYLGDVLDHIVTMMQNAAHYDNMLGRAQTNYLAQISIELTESSNNTNDVVAKLSALAAIVVPLNFVTGMWGANVKVPGQDVDNLHYFFAILAMCMLYVVVAVAWARRYNIF</sequence>
<protein>
    <submittedName>
        <fullName evidence="8">CorA metal ion transporter</fullName>
    </submittedName>
</protein>
<feature type="compositionally biased region" description="Low complexity" evidence="6">
    <location>
        <begin position="203"/>
        <end position="213"/>
    </location>
</feature>
<dbReference type="GO" id="GO:0016020">
    <property type="term" value="C:membrane"/>
    <property type="evidence" value="ECO:0007669"/>
    <property type="project" value="UniProtKB-SubCell"/>
</dbReference>
<accession>A0A9W8LG09</accession>
<evidence type="ECO:0000313" key="8">
    <source>
        <dbReference type="EMBL" id="KAJ2778980.1"/>
    </source>
</evidence>
<dbReference type="SUPFAM" id="SSF144083">
    <property type="entry name" value="Magnesium transport protein CorA, transmembrane region"/>
    <property type="match status" value="1"/>
</dbReference>
<evidence type="ECO:0000256" key="7">
    <source>
        <dbReference type="SAM" id="Phobius"/>
    </source>
</evidence>
<dbReference type="GO" id="GO:0010961">
    <property type="term" value="P:intracellular magnesium ion homeostasis"/>
    <property type="evidence" value="ECO:0007669"/>
    <property type="project" value="TreeGrafter"/>
</dbReference>
<reference evidence="8" key="1">
    <citation type="submission" date="2022-07" db="EMBL/GenBank/DDBJ databases">
        <title>Phylogenomic reconstructions and comparative analyses of Kickxellomycotina fungi.</title>
        <authorList>
            <person name="Reynolds N.K."/>
            <person name="Stajich J.E."/>
            <person name="Barry K."/>
            <person name="Grigoriev I.V."/>
            <person name="Crous P."/>
            <person name="Smith M.E."/>
        </authorList>
    </citation>
    <scope>NUCLEOTIDE SEQUENCE</scope>
    <source>
        <strain evidence="8">NBRC 105414</strain>
    </source>
</reference>
<feature type="compositionally biased region" description="Polar residues" evidence="6">
    <location>
        <begin position="378"/>
        <end position="387"/>
    </location>
</feature>
<dbReference type="InterPro" id="IPR044089">
    <property type="entry name" value="Alr1-like"/>
</dbReference>
<dbReference type="PANTHER" id="PTHR21535:SF51">
    <property type="entry name" value="MANGANESE RESISTANCE PROTEIN MNR2"/>
    <property type="match status" value="1"/>
</dbReference>
<feature type="compositionally biased region" description="Basic and acidic residues" evidence="6">
    <location>
        <begin position="73"/>
        <end position="83"/>
    </location>
</feature>
<feature type="compositionally biased region" description="Basic and acidic residues" evidence="6">
    <location>
        <begin position="22"/>
        <end position="32"/>
    </location>
</feature>
<feature type="compositionally biased region" description="Basic and acidic residues" evidence="6">
    <location>
        <begin position="300"/>
        <end position="311"/>
    </location>
</feature>
<evidence type="ECO:0000256" key="3">
    <source>
        <dbReference type="ARBA" id="ARBA00022692"/>
    </source>
</evidence>
<keyword evidence="4 7" id="KW-1133">Transmembrane helix</keyword>
<organism evidence="8 9">
    <name type="scientific">Coemansia javaensis</name>
    <dbReference type="NCBI Taxonomy" id="2761396"/>
    <lineage>
        <taxon>Eukaryota</taxon>
        <taxon>Fungi</taxon>
        <taxon>Fungi incertae sedis</taxon>
        <taxon>Zoopagomycota</taxon>
        <taxon>Kickxellomycotina</taxon>
        <taxon>Kickxellomycetes</taxon>
        <taxon>Kickxellales</taxon>
        <taxon>Kickxellaceae</taxon>
        <taxon>Coemansia</taxon>
    </lineage>
</organism>
<evidence type="ECO:0000313" key="9">
    <source>
        <dbReference type="Proteomes" id="UP001140217"/>
    </source>
</evidence>
<feature type="compositionally biased region" description="Basic residues" evidence="6">
    <location>
        <begin position="617"/>
        <end position="629"/>
    </location>
</feature>
<feature type="region of interest" description="Disordered" evidence="6">
    <location>
        <begin position="1"/>
        <end position="125"/>
    </location>
</feature>
<dbReference type="Pfam" id="PF01544">
    <property type="entry name" value="CorA"/>
    <property type="match status" value="2"/>
</dbReference>
<dbReference type="GO" id="GO:0015095">
    <property type="term" value="F:magnesium ion transmembrane transporter activity"/>
    <property type="evidence" value="ECO:0007669"/>
    <property type="project" value="InterPro"/>
</dbReference>
<feature type="compositionally biased region" description="Low complexity" evidence="6">
    <location>
        <begin position="534"/>
        <end position="548"/>
    </location>
</feature>
<feature type="compositionally biased region" description="Low complexity" evidence="6">
    <location>
        <begin position="453"/>
        <end position="463"/>
    </location>
</feature>
<dbReference type="CDD" id="cd12829">
    <property type="entry name" value="Alr1p-like"/>
    <property type="match status" value="1"/>
</dbReference>
<comment type="subcellular location">
    <subcellularLocation>
        <location evidence="1">Membrane</location>
        <topology evidence="1">Multi-pass membrane protein</topology>
    </subcellularLocation>
</comment>
<dbReference type="Gene3D" id="1.20.58.340">
    <property type="entry name" value="Magnesium transport protein CorA, transmembrane region"/>
    <property type="match status" value="2"/>
</dbReference>
<evidence type="ECO:0000256" key="1">
    <source>
        <dbReference type="ARBA" id="ARBA00004141"/>
    </source>
</evidence>
<feature type="region of interest" description="Disordered" evidence="6">
    <location>
        <begin position="300"/>
        <end position="349"/>
    </location>
</feature>
<feature type="region of interest" description="Disordered" evidence="6">
    <location>
        <begin position="448"/>
        <end position="629"/>
    </location>
</feature>
<feature type="compositionally biased region" description="Acidic residues" evidence="6">
    <location>
        <begin position="464"/>
        <end position="482"/>
    </location>
</feature>
<name>A0A9W8LG09_9FUNG</name>
<keyword evidence="5 7" id="KW-0472">Membrane</keyword>
<keyword evidence="9" id="KW-1185">Reference proteome</keyword>
<dbReference type="Proteomes" id="UP001140217">
    <property type="component" value="Unassembled WGS sequence"/>
</dbReference>
<dbReference type="EMBL" id="JANBUL010000200">
    <property type="protein sequence ID" value="KAJ2778980.1"/>
    <property type="molecule type" value="Genomic_DNA"/>
</dbReference>
<dbReference type="SUPFAM" id="SSF143865">
    <property type="entry name" value="CorA soluble domain-like"/>
    <property type="match status" value="1"/>
</dbReference>
<feature type="region of interest" description="Disordered" evidence="6">
    <location>
        <begin position="255"/>
        <end position="282"/>
    </location>
</feature>
<dbReference type="InterPro" id="IPR002523">
    <property type="entry name" value="MgTranspt_CorA/ZnTranspt_ZntB"/>
</dbReference>
<dbReference type="OrthoDB" id="29879at2759"/>
<feature type="compositionally biased region" description="Basic residues" evidence="6">
    <location>
        <begin position="8"/>
        <end position="21"/>
    </location>
</feature>
<evidence type="ECO:0000256" key="4">
    <source>
        <dbReference type="ARBA" id="ARBA00022989"/>
    </source>
</evidence>
<dbReference type="PANTHER" id="PTHR21535">
    <property type="entry name" value="MAGNESIUM AND COBALT TRANSPORT PROTEIN/MITOCHONDRIAL IMPORT INNER MEMBRANE TRANSLOCASE SUBUNIT TIM8"/>
    <property type="match status" value="1"/>
</dbReference>
<feature type="region of interest" description="Disordered" evidence="6">
    <location>
        <begin position="183"/>
        <end position="223"/>
    </location>
</feature>
<evidence type="ECO:0000256" key="2">
    <source>
        <dbReference type="ARBA" id="ARBA00009765"/>
    </source>
</evidence>